<dbReference type="Pfam" id="PF00672">
    <property type="entry name" value="HAMP"/>
    <property type="match status" value="1"/>
</dbReference>
<evidence type="ECO:0000256" key="12">
    <source>
        <dbReference type="ARBA" id="ARBA00023012"/>
    </source>
</evidence>
<dbReference type="Pfam" id="PF02518">
    <property type="entry name" value="HATPase_c"/>
    <property type="match status" value="1"/>
</dbReference>
<comment type="catalytic activity">
    <reaction evidence="1">
        <text>ATP + protein L-histidine = ADP + protein N-phospho-L-histidine.</text>
        <dbReference type="EC" id="2.7.13.3"/>
    </reaction>
</comment>
<keyword evidence="9 17" id="KW-0418">Kinase</keyword>
<evidence type="ECO:0000256" key="10">
    <source>
        <dbReference type="ARBA" id="ARBA00022840"/>
    </source>
</evidence>
<dbReference type="Gene3D" id="3.30.565.10">
    <property type="entry name" value="Histidine kinase-like ATPase, C-terminal domain"/>
    <property type="match status" value="1"/>
</dbReference>
<dbReference type="SMART" id="SM00388">
    <property type="entry name" value="HisKA"/>
    <property type="match status" value="1"/>
</dbReference>
<evidence type="ECO:0000259" key="16">
    <source>
        <dbReference type="PROSITE" id="PS50885"/>
    </source>
</evidence>
<feature type="domain" description="HAMP" evidence="16">
    <location>
        <begin position="175"/>
        <end position="229"/>
    </location>
</feature>
<keyword evidence="18" id="KW-1185">Reference proteome</keyword>
<dbReference type="PANTHER" id="PTHR45528:SF12">
    <property type="entry name" value="SENSOR HISTIDINE KINASE ARSS"/>
    <property type="match status" value="1"/>
</dbReference>
<keyword evidence="4" id="KW-1003">Cell membrane</keyword>
<dbReference type="Proteomes" id="UP001549104">
    <property type="component" value="Unassembled WGS sequence"/>
</dbReference>
<keyword evidence="6" id="KW-0808">Transferase</keyword>
<dbReference type="InterPro" id="IPR003661">
    <property type="entry name" value="HisK_dim/P_dom"/>
</dbReference>
<dbReference type="PANTHER" id="PTHR45528">
    <property type="entry name" value="SENSOR HISTIDINE KINASE CPXA"/>
    <property type="match status" value="1"/>
</dbReference>
<gene>
    <name evidence="17" type="ORF">ABIC55_000198</name>
</gene>
<evidence type="ECO:0000256" key="7">
    <source>
        <dbReference type="ARBA" id="ARBA00022692"/>
    </source>
</evidence>
<keyword evidence="8" id="KW-0547">Nucleotide-binding</keyword>
<comment type="subcellular location">
    <subcellularLocation>
        <location evidence="2">Cell membrane</location>
        <topology evidence="2">Multi-pass membrane protein</topology>
    </subcellularLocation>
</comment>
<dbReference type="PROSITE" id="PS50109">
    <property type="entry name" value="HIS_KIN"/>
    <property type="match status" value="1"/>
</dbReference>
<evidence type="ECO:0000256" key="6">
    <source>
        <dbReference type="ARBA" id="ARBA00022679"/>
    </source>
</evidence>
<comment type="caution">
    <text evidence="17">The sequence shown here is derived from an EMBL/GenBank/DDBJ whole genome shotgun (WGS) entry which is preliminary data.</text>
</comment>
<keyword evidence="7 14" id="KW-0812">Transmembrane</keyword>
<reference evidence="17 18" key="1">
    <citation type="submission" date="2024-06" db="EMBL/GenBank/DDBJ databases">
        <title>Sorghum-associated microbial communities from plants grown in Nebraska, USA.</title>
        <authorList>
            <person name="Schachtman D."/>
        </authorList>
    </citation>
    <scope>NUCLEOTIDE SEQUENCE [LARGE SCALE GENOMIC DNA]</scope>
    <source>
        <strain evidence="17 18">1288</strain>
    </source>
</reference>
<evidence type="ECO:0000256" key="9">
    <source>
        <dbReference type="ARBA" id="ARBA00022777"/>
    </source>
</evidence>
<dbReference type="SUPFAM" id="SSF55874">
    <property type="entry name" value="ATPase domain of HSP90 chaperone/DNA topoisomerase II/histidine kinase"/>
    <property type="match status" value="1"/>
</dbReference>
<evidence type="ECO:0000259" key="15">
    <source>
        <dbReference type="PROSITE" id="PS50109"/>
    </source>
</evidence>
<evidence type="ECO:0000256" key="11">
    <source>
        <dbReference type="ARBA" id="ARBA00022989"/>
    </source>
</evidence>
<evidence type="ECO:0000256" key="1">
    <source>
        <dbReference type="ARBA" id="ARBA00000085"/>
    </source>
</evidence>
<dbReference type="Gene3D" id="1.10.287.130">
    <property type="match status" value="1"/>
</dbReference>
<keyword evidence="12" id="KW-0902">Two-component regulatory system</keyword>
<keyword evidence="13 14" id="KW-0472">Membrane</keyword>
<feature type="transmembrane region" description="Helical" evidence="14">
    <location>
        <begin position="7"/>
        <end position="30"/>
    </location>
</feature>
<dbReference type="Pfam" id="PF00512">
    <property type="entry name" value="HisKA"/>
    <property type="match status" value="1"/>
</dbReference>
<organism evidence="17 18">
    <name type="scientific">Sporosarcina psychrophila</name>
    <name type="common">Bacillus psychrophilus</name>
    <dbReference type="NCBI Taxonomy" id="1476"/>
    <lineage>
        <taxon>Bacteria</taxon>
        <taxon>Bacillati</taxon>
        <taxon>Bacillota</taxon>
        <taxon>Bacilli</taxon>
        <taxon>Bacillales</taxon>
        <taxon>Caryophanaceae</taxon>
        <taxon>Sporosarcina</taxon>
    </lineage>
</organism>
<dbReference type="SMART" id="SM00304">
    <property type="entry name" value="HAMP"/>
    <property type="match status" value="1"/>
</dbReference>
<evidence type="ECO:0000256" key="8">
    <source>
        <dbReference type="ARBA" id="ARBA00022741"/>
    </source>
</evidence>
<dbReference type="RefSeq" id="WP_187046124.1">
    <property type="nucleotide sequence ID" value="NZ_JBEPME010000001.1"/>
</dbReference>
<dbReference type="SMART" id="SM00387">
    <property type="entry name" value="HATPase_c"/>
    <property type="match status" value="1"/>
</dbReference>
<dbReference type="EC" id="2.7.13.3" evidence="3"/>
<evidence type="ECO:0000256" key="5">
    <source>
        <dbReference type="ARBA" id="ARBA00022553"/>
    </source>
</evidence>
<dbReference type="PROSITE" id="PS50885">
    <property type="entry name" value="HAMP"/>
    <property type="match status" value="1"/>
</dbReference>
<accession>A0ABV2K4V2</accession>
<proteinExistence type="predicted"/>
<dbReference type="InterPro" id="IPR050398">
    <property type="entry name" value="HssS/ArlS-like"/>
</dbReference>
<dbReference type="SUPFAM" id="SSF47384">
    <property type="entry name" value="Homodimeric domain of signal transducing histidine kinase"/>
    <property type="match status" value="1"/>
</dbReference>
<evidence type="ECO:0000256" key="13">
    <source>
        <dbReference type="ARBA" id="ARBA00023136"/>
    </source>
</evidence>
<dbReference type="PRINTS" id="PR00344">
    <property type="entry name" value="BCTRLSENSOR"/>
</dbReference>
<dbReference type="InterPro" id="IPR004358">
    <property type="entry name" value="Sig_transdc_His_kin-like_C"/>
</dbReference>
<evidence type="ECO:0000256" key="4">
    <source>
        <dbReference type="ARBA" id="ARBA00022475"/>
    </source>
</evidence>
<dbReference type="PROSITE" id="PS00251">
    <property type="entry name" value="THD_1"/>
    <property type="match status" value="1"/>
</dbReference>
<dbReference type="CDD" id="cd06225">
    <property type="entry name" value="HAMP"/>
    <property type="match status" value="1"/>
</dbReference>
<dbReference type="InterPro" id="IPR021184">
    <property type="entry name" value="TNF_CS"/>
</dbReference>
<feature type="domain" description="Histidine kinase" evidence="15">
    <location>
        <begin position="237"/>
        <end position="448"/>
    </location>
</feature>
<evidence type="ECO:0000313" key="17">
    <source>
        <dbReference type="EMBL" id="MET3655114.1"/>
    </source>
</evidence>
<feature type="transmembrane region" description="Helical" evidence="14">
    <location>
        <begin position="153"/>
        <end position="178"/>
    </location>
</feature>
<dbReference type="InterPro" id="IPR036097">
    <property type="entry name" value="HisK_dim/P_sf"/>
</dbReference>
<keyword evidence="5" id="KW-0597">Phosphoprotein</keyword>
<dbReference type="EMBL" id="JBEPME010000001">
    <property type="protein sequence ID" value="MET3655114.1"/>
    <property type="molecule type" value="Genomic_DNA"/>
</dbReference>
<evidence type="ECO:0000256" key="14">
    <source>
        <dbReference type="SAM" id="Phobius"/>
    </source>
</evidence>
<dbReference type="GO" id="GO:0016301">
    <property type="term" value="F:kinase activity"/>
    <property type="evidence" value="ECO:0007669"/>
    <property type="project" value="UniProtKB-KW"/>
</dbReference>
<dbReference type="CDD" id="cd00082">
    <property type="entry name" value="HisKA"/>
    <property type="match status" value="1"/>
</dbReference>
<evidence type="ECO:0000313" key="18">
    <source>
        <dbReference type="Proteomes" id="UP001549104"/>
    </source>
</evidence>
<evidence type="ECO:0000256" key="2">
    <source>
        <dbReference type="ARBA" id="ARBA00004651"/>
    </source>
</evidence>
<name>A0ABV2K4V2_SPOPS</name>
<dbReference type="InterPro" id="IPR003594">
    <property type="entry name" value="HATPase_dom"/>
</dbReference>
<evidence type="ECO:0000256" key="3">
    <source>
        <dbReference type="ARBA" id="ARBA00012438"/>
    </source>
</evidence>
<sequence>MKLKTKIHLFSTLLMLVILTLTNTGIYFVYGKLAYDTEYNQLKTQSQDLIASLSQMTEKTNPATVLHAYRPPNGAVRILDPTGKLKVESESAEGIRSYHPEIKPGERYSIGEFDNTPILTMREPVIWTDGKVVELQTIQLLSDVKHNLSLLKLILFGVTLIAMIPITISSVALGRIVIQPIDNLIKTMSQSRQTGTYEKIEVPAEGKDEMAQMGHEFNDMMGQLESNFKKQEQFVSNASHELKTPLTVIESYARLLSRRGFDDLSVAKEAVGAILGESIRMKDMIEQMLHLARNQEHVAFKFEETDINSLVEKTLQPMRHAHARDFILEGNGSVVVVTDAEKLRQLLFILLDNARKYSEREIKTTISKNETSISIAVTDYGNGIPKEALPHIFDRFYRVHEDRNRKTGGTGLGLAIAKELADGLGAELNIESSVGVGTTFRIIMPKKQILTDF</sequence>
<dbReference type="CDD" id="cd00075">
    <property type="entry name" value="HATPase"/>
    <property type="match status" value="1"/>
</dbReference>
<dbReference type="InterPro" id="IPR003660">
    <property type="entry name" value="HAMP_dom"/>
</dbReference>
<dbReference type="InterPro" id="IPR005467">
    <property type="entry name" value="His_kinase_dom"/>
</dbReference>
<keyword evidence="10" id="KW-0067">ATP-binding</keyword>
<dbReference type="InterPro" id="IPR036890">
    <property type="entry name" value="HATPase_C_sf"/>
</dbReference>
<protein>
    <recommendedName>
        <fullName evidence="3">histidine kinase</fullName>
        <ecNumber evidence="3">2.7.13.3</ecNumber>
    </recommendedName>
</protein>
<keyword evidence="11 14" id="KW-1133">Transmembrane helix</keyword>
<dbReference type="Gene3D" id="6.10.340.10">
    <property type="match status" value="1"/>
</dbReference>